<name>A0A1S6UAJ7_9CAUD</name>
<dbReference type="SUPFAM" id="SSF143990">
    <property type="entry name" value="YbiA-like"/>
    <property type="match status" value="1"/>
</dbReference>
<dbReference type="Pfam" id="PF08719">
    <property type="entry name" value="NADAR"/>
    <property type="match status" value="1"/>
</dbReference>
<dbReference type="CDD" id="cd15457">
    <property type="entry name" value="NADAR"/>
    <property type="match status" value="1"/>
</dbReference>
<dbReference type="NCBIfam" id="TIGR02464">
    <property type="entry name" value="ribofla_fusion"/>
    <property type="match status" value="1"/>
</dbReference>
<dbReference type="InterPro" id="IPR012816">
    <property type="entry name" value="NADAR"/>
</dbReference>
<dbReference type="GO" id="GO:0016787">
    <property type="term" value="F:hydrolase activity"/>
    <property type="evidence" value="ECO:0007669"/>
    <property type="project" value="UniProtKB-KW"/>
</dbReference>
<proteinExistence type="predicted"/>
<dbReference type="EMBL" id="KY630187">
    <property type="protein sequence ID" value="AQW88694.1"/>
    <property type="molecule type" value="Genomic_DNA"/>
</dbReference>
<dbReference type="Gene3D" id="1.10.357.40">
    <property type="entry name" value="YbiA-like"/>
    <property type="match status" value="1"/>
</dbReference>
<keyword evidence="2" id="KW-0378">Hydrolase</keyword>
<feature type="domain" description="NADAR" evidence="1">
    <location>
        <begin position="9"/>
        <end position="159"/>
    </location>
</feature>
<evidence type="ECO:0000259" key="1">
    <source>
        <dbReference type="Pfam" id="PF08719"/>
    </source>
</evidence>
<keyword evidence="3" id="KW-1185">Reference proteome</keyword>
<protein>
    <submittedName>
        <fullName evidence="2">GTP cyclohydrolase</fullName>
    </submittedName>
</protein>
<organism evidence="2 3">
    <name type="scientific">Serratia phage BF</name>
    <dbReference type="NCBI Taxonomy" id="1962671"/>
    <lineage>
        <taxon>Viruses</taxon>
        <taxon>Duplodnaviria</taxon>
        <taxon>Heunggongvirae</taxon>
        <taxon>Uroviricota</taxon>
        <taxon>Caudoviricetes</taxon>
        <taxon>Eneladusvirus</taxon>
        <taxon>Eneladusvirus BF</taxon>
    </lineage>
</organism>
<sequence length="168" mass="19618">MKIKDGYFFFWGNEDYMSNWHKASFELHGITFNCSEQYMMYAKAMVFNDTIIANKVLETSSQSKQKALGRQVSNYDDEIWNEVRFEIVYDACLAKFSQNEKLKEQLLSTGNLHLVEASPYDKIWGIGMKDDHPDATNPEKWDGLNLLGEVLMKVRDTLKVTTYEQKLY</sequence>
<evidence type="ECO:0000313" key="2">
    <source>
        <dbReference type="EMBL" id="AQW88694.1"/>
    </source>
</evidence>
<dbReference type="InterPro" id="IPR037238">
    <property type="entry name" value="YbiA-like_sf"/>
</dbReference>
<reference evidence="2" key="1">
    <citation type="submission" date="2017-02" db="EMBL/GenBank/DDBJ databases">
        <title>Genome sequence of Serratia marcescens phage BF.</title>
        <authorList>
            <person name="Casey E."/>
            <person name="Fitzgerald B."/>
            <person name="Mahony J."/>
            <person name="Lugli G."/>
            <person name="Ventura M."/>
            <person name="van Sinderen D."/>
        </authorList>
    </citation>
    <scope>NUCLEOTIDE SEQUENCE [LARGE SCALE GENOMIC DNA]</scope>
</reference>
<accession>A0A1S6UAJ7</accession>
<gene>
    <name evidence="2" type="ORF">BF_0169</name>
</gene>
<evidence type="ECO:0000313" key="3">
    <source>
        <dbReference type="Proteomes" id="UP000221837"/>
    </source>
</evidence>
<dbReference type="Proteomes" id="UP000221837">
    <property type="component" value="Genome"/>
</dbReference>
<dbReference type="OrthoDB" id="10627at10239"/>